<evidence type="ECO:0000313" key="5">
    <source>
        <dbReference type="EMBL" id="RWR93285.1"/>
    </source>
</evidence>
<dbReference type="AlphaFoldDB" id="A0A3S3PLF5"/>
<dbReference type="PROSITE" id="PS51017">
    <property type="entry name" value="CCT"/>
    <property type="match status" value="1"/>
</dbReference>
<evidence type="ECO:0000256" key="3">
    <source>
        <dbReference type="PROSITE-ProRule" id="PRU00357"/>
    </source>
</evidence>
<organism evidence="5 6">
    <name type="scientific">Cinnamomum micranthum f. kanehirae</name>
    <dbReference type="NCBI Taxonomy" id="337451"/>
    <lineage>
        <taxon>Eukaryota</taxon>
        <taxon>Viridiplantae</taxon>
        <taxon>Streptophyta</taxon>
        <taxon>Embryophyta</taxon>
        <taxon>Tracheophyta</taxon>
        <taxon>Spermatophyta</taxon>
        <taxon>Magnoliopsida</taxon>
        <taxon>Magnoliidae</taxon>
        <taxon>Laurales</taxon>
        <taxon>Lauraceae</taxon>
        <taxon>Cinnamomum</taxon>
    </lineage>
</organism>
<keyword evidence="2 3" id="KW-0539">Nucleus</keyword>
<dbReference type="Proteomes" id="UP000283530">
    <property type="component" value="Unassembled WGS sequence"/>
</dbReference>
<dbReference type="Pfam" id="PF06203">
    <property type="entry name" value="CCT"/>
    <property type="match status" value="1"/>
</dbReference>
<dbReference type="GO" id="GO:0005634">
    <property type="term" value="C:nucleus"/>
    <property type="evidence" value="ECO:0007669"/>
    <property type="project" value="UniProtKB-SubCell"/>
</dbReference>
<dbReference type="PANTHER" id="PTHR31319">
    <property type="entry name" value="ZINC FINGER PROTEIN CONSTANS-LIKE 4"/>
    <property type="match status" value="1"/>
</dbReference>
<reference evidence="5 6" key="1">
    <citation type="journal article" date="2019" name="Nat. Plants">
        <title>Stout camphor tree genome fills gaps in understanding of flowering plant genome evolution.</title>
        <authorList>
            <person name="Chaw S.M."/>
            <person name="Liu Y.C."/>
            <person name="Wu Y.W."/>
            <person name="Wang H.Y."/>
            <person name="Lin C.I."/>
            <person name="Wu C.S."/>
            <person name="Ke H.M."/>
            <person name="Chang L.Y."/>
            <person name="Hsu C.Y."/>
            <person name="Yang H.T."/>
            <person name="Sudianto E."/>
            <person name="Hsu M.H."/>
            <person name="Wu K.P."/>
            <person name="Wang L.N."/>
            <person name="Leebens-Mack J.H."/>
            <person name="Tsai I.J."/>
        </authorList>
    </citation>
    <scope>NUCLEOTIDE SEQUENCE [LARGE SCALE GENOMIC DNA]</scope>
    <source>
        <strain evidence="6">cv. Chaw 1501</strain>
        <tissue evidence="5">Young leaves</tissue>
    </source>
</reference>
<evidence type="ECO:0000256" key="1">
    <source>
        <dbReference type="ARBA" id="ARBA00004123"/>
    </source>
</evidence>
<gene>
    <name evidence="5" type="ORF">CKAN_02252800</name>
</gene>
<keyword evidence="6" id="KW-1185">Reference proteome</keyword>
<dbReference type="InterPro" id="IPR045281">
    <property type="entry name" value="CONSTANS-like"/>
</dbReference>
<dbReference type="GO" id="GO:0003700">
    <property type="term" value="F:DNA-binding transcription factor activity"/>
    <property type="evidence" value="ECO:0007669"/>
    <property type="project" value="TreeGrafter"/>
</dbReference>
<sequence length="401" mass="44663">MFEELGFLFPYMQLQSFNPITPPLPFHKPMSNLVETAVSEYNLGGEGDLFKAPEPIMEEPVLGLDPMTLVSMINDDEDSATRSTKVSDISSIQSEHLLSETFTFPEYNAGEEGDLFKAPVSVMEEPLLECDPMTAAISMFSSGEDAISGQMIKAADIDSFQSGHLLSEVFYECKKDLMEKSAMDECFSEVLDAKIPATMKEEELIVERERSITGSPMQKSVSSGCLNSGDWIKRGVMRPNFLDFHTMDFETVLGMRRAFSEGDIQILSSGNTVGHVCTDPSEDRRLRLSRYRIKKAKRNFGRKIKYACRKALADSQPRVRGRFAKTEEACASNTLKSIEPTCSTGRQVKGGTYETSSDHTEEITSIENPSLSLDESISAFCYFQELAISGSLYPCRDDVSR</sequence>
<proteinExistence type="predicted"/>
<dbReference type="EMBL" id="QPKB01000010">
    <property type="protein sequence ID" value="RWR93285.1"/>
    <property type="molecule type" value="Genomic_DNA"/>
</dbReference>
<accession>A0A3S3PLF5</accession>
<dbReference type="InterPro" id="IPR010402">
    <property type="entry name" value="CCT_domain"/>
</dbReference>
<evidence type="ECO:0000259" key="4">
    <source>
        <dbReference type="PROSITE" id="PS51017"/>
    </source>
</evidence>
<comment type="subcellular location">
    <subcellularLocation>
        <location evidence="1 3">Nucleus</location>
    </subcellularLocation>
</comment>
<evidence type="ECO:0000256" key="2">
    <source>
        <dbReference type="ARBA" id="ARBA00023242"/>
    </source>
</evidence>
<name>A0A3S3PLF5_9MAGN</name>
<dbReference type="GO" id="GO:0009909">
    <property type="term" value="P:regulation of flower development"/>
    <property type="evidence" value="ECO:0007669"/>
    <property type="project" value="InterPro"/>
</dbReference>
<comment type="caution">
    <text evidence="5">The sequence shown here is derived from an EMBL/GenBank/DDBJ whole genome shotgun (WGS) entry which is preliminary data.</text>
</comment>
<protein>
    <submittedName>
        <fullName evidence="5">CCT domain-containing protein</fullName>
    </submittedName>
</protein>
<dbReference type="PANTHER" id="PTHR31319:SF71">
    <property type="entry name" value="CCT MOTIF FAMILY PROTEIN"/>
    <property type="match status" value="1"/>
</dbReference>
<evidence type="ECO:0000313" key="6">
    <source>
        <dbReference type="Proteomes" id="UP000283530"/>
    </source>
</evidence>
<feature type="domain" description="CCT" evidence="4">
    <location>
        <begin position="284"/>
        <end position="326"/>
    </location>
</feature>
<dbReference type="OrthoDB" id="153872at2759"/>